<sequence length="656" mass="70449">MSSPKPKTKKTFLFAKLGAKANAKDEALKPDAQLDATKEAPVADALDLSIENETEDGKLNKGEAEQLDVAPPAKSKHSFLPKKFHVSLGPKTKPNVEEQNENEYDAALNDASVDNEDEVVGSSKDWSVEINMGKTAKIADKEDSKDEPSLDRHEVENQVTEAVASSNPSEQPSDPPTNEGGINPTLVDTSDKSKEKRDDDDIDLMELKTKFMKMFRRKQKPVESAKIECKEEVPEGCDAVKSMSIEDAAGGEAPSLVTNDGTEDKNGDEGTSDPNIQEDDEIVDPAASDANFSKKASSGENSSKTATIASPTSKEELDGSREGQPGDAVKLDDEIKEANDAEPCSNDVTKSSSFKSKFKQIFKSNASSAKVTSGAIATAKAVDDVKECNINVSKSDLASRHVNDTPIARNDMLTNDNQVSVSAASGSKLEANVARDAESKRGKGLKSKIMKKLFRPDGEEAACSKEGETKNGDGAALESPPSKAEERGDSPKQLDKNSNLEIIPSNMLLEADAIKDESIVETEETNIPRDNDTANDQKNTDVPQAKDDATESKGLNVLKVPTEDGPQDKQTDGKGGTNNDHESDDESAKDDRQYEKQSRCGFGDGIHDALMHAGQLMYDTCGDPDFGTAKKMLGIMEIGENAMCHCLGTSPPDKDA</sequence>
<protein>
    <submittedName>
        <fullName evidence="2">Uncharacterized protein</fullName>
    </submittedName>
</protein>
<feature type="compositionally biased region" description="Basic and acidic residues" evidence="1">
    <location>
        <begin position="55"/>
        <end position="64"/>
    </location>
</feature>
<proteinExistence type="predicted"/>
<feature type="compositionally biased region" description="Basic and acidic residues" evidence="1">
    <location>
        <begin position="189"/>
        <end position="202"/>
    </location>
</feature>
<feature type="compositionally biased region" description="Basic and acidic residues" evidence="1">
    <location>
        <begin position="220"/>
        <end position="233"/>
    </location>
</feature>
<feature type="region of interest" description="Disordered" evidence="1">
    <location>
        <begin position="23"/>
        <end position="202"/>
    </location>
</feature>
<dbReference type="AlphaFoldDB" id="A0ABD3QM65"/>
<feature type="region of interest" description="Disordered" evidence="1">
    <location>
        <begin position="214"/>
        <end position="328"/>
    </location>
</feature>
<feature type="compositionally biased region" description="Basic and acidic residues" evidence="1">
    <location>
        <begin position="137"/>
        <end position="156"/>
    </location>
</feature>
<evidence type="ECO:0000313" key="3">
    <source>
        <dbReference type="Proteomes" id="UP001516023"/>
    </source>
</evidence>
<name>A0ABD3QM65_9STRA</name>
<feature type="compositionally biased region" description="Polar residues" evidence="1">
    <location>
        <begin position="157"/>
        <end position="172"/>
    </location>
</feature>
<feature type="region of interest" description="Disordered" evidence="1">
    <location>
        <begin position="420"/>
        <end position="601"/>
    </location>
</feature>
<evidence type="ECO:0000313" key="2">
    <source>
        <dbReference type="EMBL" id="KAL3801492.1"/>
    </source>
</evidence>
<feature type="compositionally biased region" description="Polar residues" evidence="1">
    <location>
        <begin position="290"/>
        <end position="312"/>
    </location>
</feature>
<feature type="compositionally biased region" description="Basic and acidic residues" evidence="1">
    <location>
        <begin position="589"/>
        <end position="598"/>
    </location>
</feature>
<dbReference type="EMBL" id="JABMIG020000026">
    <property type="protein sequence ID" value="KAL3801492.1"/>
    <property type="molecule type" value="Genomic_DNA"/>
</dbReference>
<dbReference type="Proteomes" id="UP001516023">
    <property type="component" value="Unassembled WGS sequence"/>
</dbReference>
<gene>
    <name evidence="2" type="ORF">HJC23_000930</name>
</gene>
<feature type="compositionally biased region" description="Basic and acidic residues" evidence="1">
    <location>
        <begin position="454"/>
        <end position="471"/>
    </location>
</feature>
<feature type="compositionally biased region" description="Basic residues" evidence="1">
    <location>
        <begin position="442"/>
        <end position="453"/>
    </location>
</feature>
<organism evidence="2 3">
    <name type="scientific">Cyclotella cryptica</name>
    <dbReference type="NCBI Taxonomy" id="29204"/>
    <lineage>
        <taxon>Eukaryota</taxon>
        <taxon>Sar</taxon>
        <taxon>Stramenopiles</taxon>
        <taxon>Ochrophyta</taxon>
        <taxon>Bacillariophyta</taxon>
        <taxon>Coscinodiscophyceae</taxon>
        <taxon>Thalassiosirophycidae</taxon>
        <taxon>Stephanodiscales</taxon>
        <taxon>Stephanodiscaceae</taxon>
        <taxon>Cyclotella</taxon>
    </lineage>
</organism>
<reference evidence="2 3" key="1">
    <citation type="journal article" date="2020" name="G3 (Bethesda)">
        <title>Improved Reference Genome for Cyclotella cryptica CCMP332, a Model for Cell Wall Morphogenesis, Salinity Adaptation, and Lipid Production in Diatoms (Bacillariophyta).</title>
        <authorList>
            <person name="Roberts W.R."/>
            <person name="Downey K.M."/>
            <person name="Ruck E.C."/>
            <person name="Traller J.C."/>
            <person name="Alverson A.J."/>
        </authorList>
    </citation>
    <scope>NUCLEOTIDE SEQUENCE [LARGE SCALE GENOMIC DNA]</scope>
    <source>
        <strain evidence="2 3">CCMP332</strain>
    </source>
</reference>
<feature type="compositionally biased region" description="Basic residues" evidence="1">
    <location>
        <begin position="74"/>
        <end position="85"/>
    </location>
</feature>
<evidence type="ECO:0000256" key="1">
    <source>
        <dbReference type="SAM" id="MobiDB-lite"/>
    </source>
</evidence>
<keyword evidence="3" id="KW-1185">Reference proteome</keyword>
<comment type="caution">
    <text evidence="2">The sequence shown here is derived from an EMBL/GenBank/DDBJ whole genome shotgun (WGS) entry which is preliminary data.</text>
</comment>
<accession>A0ABD3QM65</accession>
<feature type="compositionally biased region" description="Basic and acidic residues" evidence="1">
    <location>
        <begin position="483"/>
        <end position="495"/>
    </location>
</feature>